<sequence>MILSAILFAQIATSCAPGDSPQTLSAIASVESGFNTLIINDNDAVKQYKPASIEEAVSIASGLISRGHSIDLGLMQINSKNLPSLHLSVEDAFDACHSIHAGAKILRDNYQMALKTAFSRYNTGDEKKGFANGYVHKILTAAKVPDIQGKIDNRRVTLQPLETENPTAEQPARVHVVSDILHGIETTENTSADSGTVSLNLFSGLSVSEQ</sequence>
<dbReference type="AlphaFoldDB" id="I3W076"/>
<dbReference type="CDD" id="cd16892">
    <property type="entry name" value="LT_VirB1-like"/>
    <property type="match status" value="1"/>
</dbReference>
<dbReference type="SUPFAM" id="SSF53955">
    <property type="entry name" value="Lysozyme-like"/>
    <property type="match status" value="1"/>
</dbReference>
<keyword evidence="3" id="KW-0614">Plasmid</keyword>
<dbReference type="Gene3D" id="1.10.530.10">
    <property type="match status" value="1"/>
</dbReference>
<evidence type="ECO:0000256" key="1">
    <source>
        <dbReference type="ARBA" id="ARBA00009387"/>
    </source>
</evidence>
<dbReference type="InterPro" id="IPR023346">
    <property type="entry name" value="Lysozyme-like_dom_sf"/>
</dbReference>
<dbReference type="GO" id="GO:0016787">
    <property type="term" value="F:hydrolase activity"/>
    <property type="evidence" value="ECO:0007669"/>
    <property type="project" value="UniProtKB-KW"/>
</dbReference>
<keyword evidence="3" id="KW-0378">Hydrolase</keyword>
<organism evidence="3">
    <name type="scientific">Acetobacter pasteurianus</name>
    <name type="common">Acetobacter turbidans</name>
    <dbReference type="NCBI Taxonomy" id="438"/>
    <lineage>
        <taxon>Bacteria</taxon>
        <taxon>Pseudomonadati</taxon>
        <taxon>Pseudomonadota</taxon>
        <taxon>Alphaproteobacteria</taxon>
        <taxon>Acetobacterales</taxon>
        <taxon>Acetobacteraceae</taxon>
        <taxon>Acetobacter</taxon>
    </lineage>
</organism>
<evidence type="ECO:0000313" key="3">
    <source>
        <dbReference type="EMBL" id="AFK89003.1"/>
    </source>
</evidence>
<name>I3W076_ACEPA</name>
<proteinExistence type="inferred from homology"/>
<feature type="domain" description="Transglycosylase SLT" evidence="2">
    <location>
        <begin position="12"/>
        <end position="135"/>
    </location>
</feature>
<protein>
    <submittedName>
        <fullName evidence="3">Peptidoglycan hydrolase VirB1, involved in T-DNA transfer</fullName>
    </submittedName>
</protein>
<dbReference type="RefSeq" id="WP_015062353.1">
    <property type="nucleotide sequence ID" value="NC_019337.1"/>
</dbReference>
<geneLocation type="plasmid" evidence="3">
    <name>pAC258-29</name>
</geneLocation>
<comment type="similarity">
    <text evidence="1">Belongs to the virb1 family.</text>
</comment>
<accession>I3W076</accession>
<dbReference type="Pfam" id="PF01464">
    <property type="entry name" value="SLT"/>
    <property type="match status" value="1"/>
</dbReference>
<dbReference type="EMBL" id="JQ418523">
    <property type="protein sequence ID" value="AFK89003.1"/>
    <property type="molecule type" value="Genomic_DNA"/>
</dbReference>
<evidence type="ECO:0000259" key="2">
    <source>
        <dbReference type="Pfam" id="PF01464"/>
    </source>
</evidence>
<reference evidence="3" key="1">
    <citation type="submission" date="2012-01" db="EMBL/GenBank/DDBJ databases">
        <authorList>
            <person name="Summers A.O."/>
            <person name="Wireman J."/>
        </authorList>
    </citation>
    <scope>NUCLEOTIDE SEQUENCE</scope>
    <source>
        <strain evidence="3">AC2-58</strain>
        <plasmid evidence="3">pAC258-29</plasmid>
    </source>
</reference>
<dbReference type="InterPro" id="IPR008258">
    <property type="entry name" value="Transglycosylase_SLT_dom_1"/>
</dbReference>